<protein>
    <submittedName>
        <fullName evidence="5">Glucosaminidase</fullName>
    </submittedName>
</protein>
<accession>A0A124G9R9</accession>
<dbReference type="AlphaFoldDB" id="A0A124G9R9"/>
<dbReference type="Proteomes" id="UP000053244">
    <property type="component" value="Unassembled WGS sequence"/>
</dbReference>
<gene>
    <name evidence="5" type="ORF">ADL15_25550</name>
</gene>
<keyword evidence="2" id="KW-0732">Signal</keyword>
<dbReference type="RefSeq" id="WP_067696271.1">
    <property type="nucleotide sequence ID" value="NZ_LLZH01000268.1"/>
</dbReference>
<feature type="domain" description="Mannosyl-glycoprotein endo-beta-N-acetylglucosamidase-like" evidence="3">
    <location>
        <begin position="213"/>
        <end position="377"/>
    </location>
</feature>
<evidence type="ECO:0000259" key="4">
    <source>
        <dbReference type="SMART" id="SM00287"/>
    </source>
</evidence>
<sequence>MRHSSRRLLTGALLVLAAGAGLGAAPSAAQAAGVSAVVDVNSQLKVRATPSLASAVKGTLHDGQKITVVCSVTGQNVRGKLRTTTAWDRLSSGYYVSHSYITSARSIPSCSGTPAAEKVKTKPRTQDPGYVLARVKTADGGVNVRTAPSTQGASVRKVLNGAAVQLVCAVPGTSVRGTVRTTTQWDRLTDGMYVSHAYVVAATLKACATAPATTPATTAPALTPAQFIAAAVPGAQLGWRQYGVPPSVTIAQAVLESGWGRSGLASVDKNYFGIKCQSGGYGTIASGCHVYQTTECDKTGKCFATADAFRTYASMTHSFRDHGNFLKVNKRYTPAFVYTKDANNFIWQVWKAGYATDPNYYTKVTGIMATYNLYQYDTWK</sequence>
<dbReference type="InterPro" id="IPR002901">
    <property type="entry name" value="MGlyc_endo_b_GlcNAc-like_dom"/>
</dbReference>
<dbReference type="SMART" id="SM00287">
    <property type="entry name" value="SH3b"/>
    <property type="match status" value="2"/>
</dbReference>
<reference evidence="5 6" key="1">
    <citation type="submission" date="2015-10" db="EMBL/GenBank/DDBJ databases">
        <authorList>
            <person name="Gilbert D.G."/>
        </authorList>
    </citation>
    <scope>NUCLEOTIDE SEQUENCE [LARGE SCALE GENOMIC DNA]</scope>
    <source>
        <strain evidence="5 6">NRRL B-16712</strain>
    </source>
</reference>
<dbReference type="PANTHER" id="PTHR33308:SF9">
    <property type="entry name" value="PEPTIDOGLYCAN HYDROLASE FLGJ"/>
    <property type="match status" value="1"/>
</dbReference>
<feature type="domain" description="SH3b" evidence="4">
    <location>
        <begin position="33"/>
        <end position="105"/>
    </location>
</feature>
<dbReference type="Gene3D" id="4.10.80.30">
    <property type="entry name" value="DNA polymerase, domain 6"/>
    <property type="match status" value="1"/>
</dbReference>
<feature type="domain" description="SH3b" evidence="4">
    <location>
        <begin position="133"/>
        <end position="203"/>
    </location>
</feature>
<comment type="caution">
    <text evidence="5">The sequence shown here is derived from an EMBL/GenBank/DDBJ whole genome shotgun (WGS) entry which is preliminary data.</text>
</comment>
<evidence type="ECO:0000256" key="2">
    <source>
        <dbReference type="SAM" id="SignalP"/>
    </source>
</evidence>
<dbReference type="PRINTS" id="PR01002">
    <property type="entry name" value="FLGFLGJ"/>
</dbReference>
<dbReference type="InterPro" id="IPR006311">
    <property type="entry name" value="TAT_signal"/>
</dbReference>
<dbReference type="PROSITE" id="PS51318">
    <property type="entry name" value="TAT"/>
    <property type="match status" value="1"/>
</dbReference>
<dbReference type="OrthoDB" id="3734014at2"/>
<dbReference type="EMBL" id="LLZH01000268">
    <property type="protein sequence ID" value="KUL29951.1"/>
    <property type="molecule type" value="Genomic_DNA"/>
</dbReference>
<dbReference type="Gene3D" id="1.10.530.10">
    <property type="match status" value="1"/>
</dbReference>
<evidence type="ECO:0000313" key="5">
    <source>
        <dbReference type="EMBL" id="KUL29951.1"/>
    </source>
</evidence>
<keyword evidence="6" id="KW-1185">Reference proteome</keyword>
<evidence type="ECO:0000313" key="6">
    <source>
        <dbReference type="Proteomes" id="UP000053244"/>
    </source>
</evidence>
<dbReference type="InterPro" id="IPR051056">
    <property type="entry name" value="Glycosyl_Hydrolase_73"/>
</dbReference>
<dbReference type="PANTHER" id="PTHR33308">
    <property type="entry name" value="PEPTIDOGLYCAN HYDROLASE FLGJ"/>
    <property type="match status" value="1"/>
</dbReference>
<dbReference type="GO" id="GO:0004040">
    <property type="term" value="F:amidase activity"/>
    <property type="evidence" value="ECO:0007669"/>
    <property type="project" value="InterPro"/>
</dbReference>
<keyword evidence="1" id="KW-0378">Hydrolase</keyword>
<dbReference type="InterPro" id="IPR003646">
    <property type="entry name" value="SH3-like_bac-type"/>
</dbReference>
<feature type="signal peptide" evidence="2">
    <location>
        <begin position="1"/>
        <end position="31"/>
    </location>
</feature>
<evidence type="ECO:0000259" key="3">
    <source>
        <dbReference type="SMART" id="SM00047"/>
    </source>
</evidence>
<dbReference type="Pfam" id="PF01832">
    <property type="entry name" value="Glucosaminidase"/>
    <property type="match status" value="1"/>
</dbReference>
<evidence type="ECO:0000256" key="1">
    <source>
        <dbReference type="ARBA" id="ARBA00022801"/>
    </source>
</evidence>
<dbReference type="NCBIfam" id="NF038016">
    <property type="entry name" value="sporang_Gsm"/>
    <property type="match status" value="1"/>
</dbReference>
<dbReference type="SMART" id="SM00047">
    <property type="entry name" value="LYZ2"/>
    <property type="match status" value="1"/>
</dbReference>
<feature type="chain" id="PRO_5007172050" evidence="2">
    <location>
        <begin position="32"/>
        <end position="380"/>
    </location>
</feature>
<organism evidence="5 6">
    <name type="scientific">Actinoplanes awajinensis subsp. mycoplanecinus</name>
    <dbReference type="NCBI Taxonomy" id="135947"/>
    <lineage>
        <taxon>Bacteria</taxon>
        <taxon>Bacillati</taxon>
        <taxon>Actinomycetota</taxon>
        <taxon>Actinomycetes</taxon>
        <taxon>Micromonosporales</taxon>
        <taxon>Micromonosporaceae</taxon>
        <taxon>Actinoplanes</taxon>
    </lineage>
</organism>
<dbReference type="Gene3D" id="2.30.30.40">
    <property type="entry name" value="SH3 Domains"/>
    <property type="match status" value="1"/>
</dbReference>
<proteinExistence type="predicted"/>
<name>A0A124G9R9_9ACTN</name>